<evidence type="ECO:0000313" key="2">
    <source>
        <dbReference type="EMBL" id="KAK3055313.1"/>
    </source>
</evidence>
<dbReference type="Proteomes" id="UP001271007">
    <property type="component" value="Unassembled WGS sequence"/>
</dbReference>
<accession>A0AAJ0DJT0</accession>
<dbReference type="EMBL" id="JAWDJX010000009">
    <property type="protein sequence ID" value="KAK3055313.1"/>
    <property type="molecule type" value="Genomic_DNA"/>
</dbReference>
<reference evidence="2" key="1">
    <citation type="submission" date="2023-04" db="EMBL/GenBank/DDBJ databases">
        <title>Black Yeasts Isolated from many extreme environments.</title>
        <authorList>
            <person name="Coleine C."/>
            <person name="Stajich J.E."/>
            <person name="Selbmann L."/>
        </authorList>
    </citation>
    <scope>NUCLEOTIDE SEQUENCE</scope>
    <source>
        <strain evidence="2">CCFEE 5312</strain>
    </source>
</reference>
<evidence type="ECO:0000313" key="3">
    <source>
        <dbReference type="Proteomes" id="UP001271007"/>
    </source>
</evidence>
<protein>
    <submittedName>
        <fullName evidence="2">Uncharacterized protein</fullName>
    </submittedName>
</protein>
<comment type="caution">
    <text evidence="2">The sequence shown here is derived from an EMBL/GenBank/DDBJ whole genome shotgun (WGS) entry which is preliminary data.</text>
</comment>
<organism evidence="2 3">
    <name type="scientific">Extremus antarcticus</name>
    <dbReference type="NCBI Taxonomy" id="702011"/>
    <lineage>
        <taxon>Eukaryota</taxon>
        <taxon>Fungi</taxon>
        <taxon>Dikarya</taxon>
        <taxon>Ascomycota</taxon>
        <taxon>Pezizomycotina</taxon>
        <taxon>Dothideomycetes</taxon>
        <taxon>Dothideomycetidae</taxon>
        <taxon>Mycosphaerellales</taxon>
        <taxon>Extremaceae</taxon>
        <taxon>Extremus</taxon>
    </lineage>
</organism>
<evidence type="ECO:0000256" key="1">
    <source>
        <dbReference type="SAM" id="MobiDB-lite"/>
    </source>
</evidence>
<name>A0AAJ0DJT0_9PEZI</name>
<keyword evidence="3" id="KW-1185">Reference proteome</keyword>
<proteinExistence type="predicted"/>
<gene>
    <name evidence="2" type="ORF">LTR09_003866</name>
</gene>
<dbReference type="AlphaFoldDB" id="A0AAJ0DJT0"/>
<feature type="region of interest" description="Disordered" evidence="1">
    <location>
        <begin position="72"/>
        <end position="91"/>
    </location>
</feature>
<sequence>MTFNDAEEGTTGASPATINCALSSSSPFITAATCTGRSAISGLGDVMTTSTLEPSQLMYATVTVTAGVEKLERVDEGNGGNGGGSSTSSGMGARATAGLGWAVGGVVGMMGLVGRL</sequence>